<evidence type="ECO:0000256" key="2">
    <source>
        <dbReference type="ARBA" id="ARBA00038160"/>
    </source>
</evidence>
<dbReference type="GO" id="GO:0052717">
    <property type="term" value="F:tRNA-specific adenosine-34 deaminase activity"/>
    <property type="evidence" value="ECO:0007669"/>
    <property type="project" value="TreeGrafter"/>
</dbReference>
<dbReference type="VEuPathDB" id="FungiDB:QG37_04970"/>
<dbReference type="GO" id="GO:0005634">
    <property type="term" value="C:nucleus"/>
    <property type="evidence" value="ECO:0007669"/>
    <property type="project" value="TreeGrafter"/>
</dbReference>
<dbReference type="PANTHER" id="PTHR11079:SF156">
    <property type="entry name" value="INACTIVE TRNA-SPECIFIC ADENOSINE DEAMINASE-LIKE PROTEIN 3-RELATED"/>
    <property type="match status" value="1"/>
</dbReference>
<comment type="similarity">
    <text evidence="2">Belongs to the cytidine and deoxycytidylate deaminase family. ADAT3 subfamily.</text>
</comment>
<dbReference type="Pfam" id="PF00383">
    <property type="entry name" value="dCMP_cyt_deam_1"/>
    <property type="match status" value="1"/>
</dbReference>
<evidence type="ECO:0000313" key="4">
    <source>
        <dbReference type="EMBL" id="KND98205.1"/>
    </source>
</evidence>
<accession>A0A0L0NX22</accession>
<dbReference type="GO" id="GO:0008033">
    <property type="term" value="P:tRNA processing"/>
    <property type="evidence" value="ECO:0007669"/>
    <property type="project" value="UniProtKB-KW"/>
</dbReference>
<dbReference type="SUPFAM" id="SSF53927">
    <property type="entry name" value="Cytidine deaminase-like"/>
    <property type="match status" value="1"/>
</dbReference>
<dbReference type="PANTHER" id="PTHR11079">
    <property type="entry name" value="CYTOSINE DEAMINASE FAMILY MEMBER"/>
    <property type="match status" value="1"/>
</dbReference>
<dbReference type="GO" id="GO:0005737">
    <property type="term" value="C:cytoplasm"/>
    <property type="evidence" value="ECO:0007669"/>
    <property type="project" value="TreeGrafter"/>
</dbReference>
<organism evidence="4 5">
    <name type="scientific">Candidozyma auris</name>
    <name type="common">Yeast</name>
    <name type="synonym">Candida auris</name>
    <dbReference type="NCBI Taxonomy" id="498019"/>
    <lineage>
        <taxon>Eukaryota</taxon>
        <taxon>Fungi</taxon>
        <taxon>Dikarya</taxon>
        <taxon>Ascomycota</taxon>
        <taxon>Saccharomycotina</taxon>
        <taxon>Pichiomycetes</taxon>
        <taxon>Metschnikowiaceae</taxon>
        <taxon>Candidozyma</taxon>
    </lineage>
</organism>
<reference evidence="5" key="1">
    <citation type="journal article" date="2015" name="BMC Genomics">
        <title>Draft genome of a commonly misdiagnosed multidrug resistant pathogen Candida auris.</title>
        <authorList>
            <person name="Chatterjee S."/>
            <person name="Alampalli S.V."/>
            <person name="Nageshan R.K."/>
            <person name="Chettiar S.T."/>
            <person name="Joshi S."/>
            <person name="Tatu U.S."/>
        </authorList>
    </citation>
    <scope>NUCLEOTIDE SEQUENCE [LARGE SCALE GENOMIC DNA]</scope>
    <source>
        <strain evidence="5">6684</strain>
    </source>
</reference>
<gene>
    <name evidence="4" type="ORF">QG37_04970</name>
</gene>
<dbReference type="PROSITE" id="PS51747">
    <property type="entry name" value="CYT_DCMP_DEAMINASES_2"/>
    <property type="match status" value="1"/>
</dbReference>
<evidence type="ECO:0000256" key="1">
    <source>
        <dbReference type="ARBA" id="ARBA00022694"/>
    </source>
</evidence>
<dbReference type="AlphaFoldDB" id="A0A0L0NX22"/>
<dbReference type="InterPro" id="IPR016193">
    <property type="entry name" value="Cytidine_deaminase-like"/>
</dbReference>
<dbReference type="Gene3D" id="3.40.140.10">
    <property type="entry name" value="Cytidine Deaminase, domain 2"/>
    <property type="match status" value="1"/>
</dbReference>
<dbReference type="InterPro" id="IPR002125">
    <property type="entry name" value="CMP_dCMP_dom"/>
</dbReference>
<evidence type="ECO:0000259" key="3">
    <source>
        <dbReference type="PROSITE" id="PS51747"/>
    </source>
</evidence>
<keyword evidence="1" id="KW-0819">tRNA processing</keyword>
<dbReference type="Proteomes" id="UP000037122">
    <property type="component" value="Unassembled WGS sequence"/>
</dbReference>
<comment type="caution">
    <text evidence="4">The sequence shown here is derived from an EMBL/GenBank/DDBJ whole genome shotgun (WGS) entry which is preliminary data.</text>
</comment>
<feature type="domain" description="CMP/dCMP-type deaminase" evidence="3">
    <location>
        <begin position="152"/>
        <end position="306"/>
    </location>
</feature>
<sequence>MMKRVDSSEIDLRDFTIGGLVKRIFKQDSTYRNSSPYLVDVWIGDVQPHQIKGMLCFLESHIRGRDKYDFTNLKRIRQVKTPRGKSLLILICSRFMFEKESDLISYMQKSYTKDLDFGCMNIRLTRVPINLPTTKDESHQWSDEFWPISWKGNPLHWELLHANLDLECEKRIIDQLVSFALNSKPITCGTIIAQSYSDGKVKLLTSTKDHRDEHPLHHSVMKAIELIALIERHNRLSFSDKDSELSYLCQDLVVYTTHEPCTMCCMGLVHSRIGRLVYIWPHEKGAVESSYFIGDRKDLNWKFEIWRWTGGVETVLNLSADVYP</sequence>
<dbReference type="EMBL" id="LGST01000034">
    <property type="protein sequence ID" value="KND98205.1"/>
    <property type="molecule type" value="Genomic_DNA"/>
</dbReference>
<proteinExistence type="inferred from homology"/>
<evidence type="ECO:0000313" key="5">
    <source>
        <dbReference type="Proteomes" id="UP000037122"/>
    </source>
</evidence>
<name>A0A0L0NX22_CANAR</name>
<protein>
    <recommendedName>
        <fullName evidence="3">CMP/dCMP-type deaminase domain-containing protein</fullName>
    </recommendedName>
</protein>